<dbReference type="GO" id="GO:0042910">
    <property type="term" value="F:xenobiotic transmembrane transporter activity"/>
    <property type="evidence" value="ECO:0007669"/>
    <property type="project" value="InterPro"/>
</dbReference>
<keyword evidence="8" id="KW-1185">Reference proteome</keyword>
<dbReference type="CDD" id="cd13136">
    <property type="entry name" value="MATE_DinF_like"/>
    <property type="match status" value="1"/>
</dbReference>
<evidence type="ECO:0000256" key="5">
    <source>
        <dbReference type="ARBA" id="ARBA00023136"/>
    </source>
</evidence>
<evidence type="ECO:0000256" key="2">
    <source>
        <dbReference type="ARBA" id="ARBA00010199"/>
    </source>
</evidence>
<keyword evidence="5 6" id="KW-0472">Membrane</keyword>
<dbReference type="PANTHER" id="PTHR42893">
    <property type="entry name" value="PROTEIN DETOXIFICATION 44, CHLOROPLASTIC-RELATED"/>
    <property type="match status" value="1"/>
</dbReference>
<feature type="transmembrane region" description="Helical" evidence="6">
    <location>
        <begin position="199"/>
        <end position="221"/>
    </location>
</feature>
<dbReference type="PANTHER" id="PTHR42893:SF46">
    <property type="entry name" value="PROTEIN DETOXIFICATION 44, CHLOROPLASTIC"/>
    <property type="match status" value="1"/>
</dbReference>
<feature type="transmembrane region" description="Helical" evidence="6">
    <location>
        <begin position="170"/>
        <end position="193"/>
    </location>
</feature>
<dbReference type="Pfam" id="PF01554">
    <property type="entry name" value="MatE"/>
    <property type="match status" value="2"/>
</dbReference>
<feature type="transmembrane region" description="Helical" evidence="6">
    <location>
        <begin position="20"/>
        <end position="39"/>
    </location>
</feature>
<feature type="transmembrane region" description="Helical" evidence="6">
    <location>
        <begin position="318"/>
        <end position="341"/>
    </location>
</feature>
<reference evidence="8" key="1">
    <citation type="submission" date="2016-10" db="EMBL/GenBank/DDBJ databases">
        <authorList>
            <person name="Varghese N."/>
            <person name="Submissions S."/>
        </authorList>
    </citation>
    <scope>NUCLEOTIDE SEQUENCE [LARGE SCALE GENOMIC DNA]</scope>
    <source>
        <strain evidence="8">DSM 24213</strain>
    </source>
</reference>
<comment type="subcellular location">
    <subcellularLocation>
        <location evidence="1">Membrane</location>
        <topology evidence="1">Multi-pass membrane protein</topology>
    </subcellularLocation>
</comment>
<feature type="transmembrane region" description="Helical" evidence="6">
    <location>
        <begin position="394"/>
        <end position="411"/>
    </location>
</feature>
<dbReference type="InterPro" id="IPR044644">
    <property type="entry name" value="DinF-like"/>
</dbReference>
<evidence type="ECO:0000256" key="3">
    <source>
        <dbReference type="ARBA" id="ARBA00022692"/>
    </source>
</evidence>
<evidence type="ECO:0000256" key="1">
    <source>
        <dbReference type="ARBA" id="ARBA00004141"/>
    </source>
</evidence>
<proteinExistence type="inferred from homology"/>
<sequence>MTLQQWRADWQHADTRRRVWALATPMILSNLSVPLVGLVDTAVVGHLQHAHYLGAVAVGSMLVTFVLWACGFLRMGTTGFAAQACGRADGQGLRLVLLQALWLAVLIAIAVVLLQRPLLELALRFIDSSPALIEQARLYVGIRLLSLPAALANLALIGWFVGLQNGRAPLYLLLLVNLANVLLDILLVMGFGWGVAGVAWATVISEYTGLLFGLWLALQLLRQHAGQFRWLDALRLRGAAPLLRVNRDILLRTLALELVFYLLLVQGARQGDAVLAANAVLLNFLMLASHGLDGLAHAIEALGGHAVGRRDRTALRRALVVSLGCSLLMSIGFALAFMLLGPWLIQLLTGLPEVRELAVRYLPWLALLPLVAVWGFLFDGLFIGATRAREMRNAMLGSVLLVYLPLAWLLRDAGNHGLWLGFHLFMLARGLSLAGCFVWLWRRGRWIPD</sequence>
<evidence type="ECO:0000256" key="6">
    <source>
        <dbReference type="SAM" id="Phobius"/>
    </source>
</evidence>
<evidence type="ECO:0000313" key="8">
    <source>
        <dbReference type="Proteomes" id="UP000243629"/>
    </source>
</evidence>
<feature type="transmembrane region" description="Helical" evidence="6">
    <location>
        <begin position="361"/>
        <end position="382"/>
    </location>
</feature>
<keyword evidence="3 6" id="KW-0812">Transmembrane</keyword>
<keyword evidence="4 6" id="KW-1133">Transmembrane helix</keyword>
<accession>A0A1I4NBD3</accession>
<dbReference type="EMBL" id="FOUI01000001">
    <property type="protein sequence ID" value="SFM12789.1"/>
    <property type="molecule type" value="Genomic_DNA"/>
</dbReference>
<gene>
    <name evidence="7" type="ORF">SAMN05216217_101191</name>
</gene>
<dbReference type="AlphaFoldDB" id="A0A1I4NBD3"/>
<dbReference type="GO" id="GO:0015297">
    <property type="term" value="F:antiporter activity"/>
    <property type="evidence" value="ECO:0007669"/>
    <property type="project" value="InterPro"/>
</dbReference>
<dbReference type="GO" id="GO:0005886">
    <property type="term" value="C:plasma membrane"/>
    <property type="evidence" value="ECO:0007669"/>
    <property type="project" value="TreeGrafter"/>
</dbReference>
<name>A0A1I4NBD3_9GAMM</name>
<feature type="transmembrane region" description="Helical" evidence="6">
    <location>
        <begin position="138"/>
        <end position="163"/>
    </location>
</feature>
<dbReference type="InterPro" id="IPR002528">
    <property type="entry name" value="MATE_fam"/>
</dbReference>
<dbReference type="NCBIfam" id="TIGR00797">
    <property type="entry name" value="matE"/>
    <property type="match status" value="1"/>
</dbReference>
<dbReference type="Proteomes" id="UP000243629">
    <property type="component" value="Unassembled WGS sequence"/>
</dbReference>
<organism evidence="7 8">
    <name type="scientific">Halopseudomonas yangmingensis</name>
    <dbReference type="NCBI Taxonomy" id="1720063"/>
    <lineage>
        <taxon>Bacteria</taxon>
        <taxon>Pseudomonadati</taxon>
        <taxon>Pseudomonadota</taxon>
        <taxon>Gammaproteobacteria</taxon>
        <taxon>Pseudomonadales</taxon>
        <taxon>Pseudomonadaceae</taxon>
        <taxon>Halopseudomonas</taxon>
    </lineage>
</organism>
<dbReference type="STRING" id="1720063.SAMN05216217_101191"/>
<evidence type="ECO:0000256" key="4">
    <source>
        <dbReference type="ARBA" id="ARBA00022989"/>
    </source>
</evidence>
<evidence type="ECO:0000313" key="7">
    <source>
        <dbReference type="EMBL" id="SFM12789.1"/>
    </source>
</evidence>
<feature type="transmembrane region" description="Helical" evidence="6">
    <location>
        <begin position="95"/>
        <end position="118"/>
    </location>
</feature>
<protein>
    <submittedName>
        <fullName evidence="7">Multidrug resistance protein, MATE family</fullName>
    </submittedName>
</protein>
<comment type="similarity">
    <text evidence="2">Belongs to the multi antimicrobial extrusion (MATE) (TC 2.A.66.1) family.</text>
</comment>
<feature type="transmembrane region" description="Helical" evidence="6">
    <location>
        <begin position="417"/>
        <end position="441"/>
    </location>
</feature>
<feature type="transmembrane region" description="Helical" evidence="6">
    <location>
        <begin position="51"/>
        <end position="74"/>
    </location>
</feature>